<evidence type="ECO:0000256" key="1">
    <source>
        <dbReference type="SAM" id="MobiDB-lite"/>
    </source>
</evidence>
<proteinExistence type="predicted"/>
<feature type="compositionally biased region" description="Basic and acidic residues" evidence="1">
    <location>
        <begin position="156"/>
        <end position="203"/>
    </location>
</feature>
<dbReference type="OrthoDB" id="4207724at2759"/>
<name>A0A6A6J6Z3_WESOR</name>
<reference evidence="2" key="1">
    <citation type="journal article" date="2020" name="Stud. Mycol.">
        <title>101 Dothideomycetes genomes: a test case for predicting lifestyles and emergence of pathogens.</title>
        <authorList>
            <person name="Haridas S."/>
            <person name="Albert R."/>
            <person name="Binder M."/>
            <person name="Bloem J."/>
            <person name="Labutti K."/>
            <person name="Salamov A."/>
            <person name="Andreopoulos B."/>
            <person name="Baker S."/>
            <person name="Barry K."/>
            <person name="Bills G."/>
            <person name="Bluhm B."/>
            <person name="Cannon C."/>
            <person name="Castanera R."/>
            <person name="Culley D."/>
            <person name="Daum C."/>
            <person name="Ezra D."/>
            <person name="Gonzalez J."/>
            <person name="Henrissat B."/>
            <person name="Kuo A."/>
            <person name="Liang C."/>
            <person name="Lipzen A."/>
            <person name="Lutzoni F."/>
            <person name="Magnuson J."/>
            <person name="Mondo S."/>
            <person name="Nolan M."/>
            <person name="Ohm R."/>
            <person name="Pangilinan J."/>
            <person name="Park H.-J."/>
            <person name="Ramirez L."/>
            <person name="Alfaro M."/>
            <person name="Sun H."/>
            <person name="Tritt A."/>
            <person name="Yoshinaga Y."/>
            <person name="Zwiers L.-H."/>
            <person name="Turgeon B."/>
            <person name="Goodwin S."/>
            <person name="Spatafora J."/>
            <person name="Crous P."/>
            <person name="Grigoriev I."/>
        </authorList>
    </citation>
    <scope>NUCLEOTIDE SEQUENCE</scope>
    <source>
        <strain evidence="2">CBS 379.55</strain>
    </source>
</reference>
<evidence type="ECO:0000313" key="2">
    <source>
        <dbReference type="EMBL" id="KAF2271406.1"/>
    </source>
</evidence>
<dbReference type="RefSeq" id="XP_033648945.1">
    <property type="nucleotide sequence ID" value="XM_033800043.1"/>
</dbReference>
<dbReference type="GeneID" id="54553218"/>
<sequence>MMDKLTSWAVFLALVGAGWWYYSQPNHRGGRQRGRSLLRANNTTTGGGDTKWAEAETASKSAAKQAKAKAPRKPVKKAVQSATEKAETYLSGASTTGAEADDDQSPVTSPTGGAKAPSGKDVSDMLAPGPAAPAVLKINPSEKPAKPSKPQQQRTETPHETKKQRQNRRKNEEAKLQREADEKKRQVLLENQRRTAREARGEPAKNGVLSSKTPATNAWASGRPASTVTAPLLDTFEPEANSTSASSEAGANGQDWANGLSEEAQLKMALEDSAWETVPKGKKQRKPKAAEDSTSEKGTVSPPVEAVPVKRAPAPKVENKVPQSRYDLLGAPDVAHPLDSDWGVV</sequence>
<organism evidence="2 3">
    <name type="scientific">Westerdykella ornata</name>
    <dbReference type="NCBI Taxonomy" id="318751"/>
    <lineage>
        <taxon>Eukaryota</taxon>
        <taxon>Fungi</taxon>
        <taxon>Dikarya</taxon>
        <taxon>Ascomycota</taxon>
        <taxon>Pezizomycotina</taxon>
        <taxon>Dothideomycetes</taxon>
        <taxon>Pleosporomycetidae</taxon>
        <taxon>Pleosporales</taxon>
        <taxon>Sporormiaceae</taxon>
        <taxon>Westerdykella</taxon>
    </lineage>
</organism>
<dbReference type="AlphaFoldDB" id="A0A6A6J6Z3"/>
<dbReference type="Proteomes" id="UP000800097">
    <property type="component" value="Unassembled WGS sequence"/>
</dbReference>
<accession>A0A6A6J6Z3</accession>
<feature type="compositionally biased region" description="Basic residues" evidence="1">
    <location>
        <begin position="66"/>
        <end position="76"/>
    </location>
</feature>
<protein>
    <submittedName>
        <fullName evidence="2">Uncharacterized protein</fullName>
    </submittedName>
</protein>
<feature type="compositionally biased region" description="Low complexity" evidence="1">
    <location>
        <begin position="55"/>
        <end position="65"/>
    </location>
</feature>
<gene>
    <name evidence="2" type="ORF">EI97DRAFT_446639</name>
</gene>
<feature type="compositionally biased region" description="Polar residues" evidence="1">
    <location>
        <begin position="240"/>
        <end position="249"/>
    </location>
</feature>
<feature type="region of interest" description="Disordered" evidence="1">
    <location>
        <begin position="26"/>
        <end position="318"/>
    </location>
</feature>
<evidence type="ECO:0000313" key="3">
    <source>
        <dbReference type="Proteomes" id="UP000800097"/>
    </source>
</evidence>
<keyword evidence="3" id="KW-1185">Reference proteome</keyword>
<dbReference type="EMBL" id="ML986543">
    <property type="protein sequence ID" value="KAF2271406.1"/>
    <property type="molecule type" value="Genomic_DNA"/>
</dbReference>
<feature type="compositionally biased region" description="Polar residues" evidence="1">
    <location>
        <begin position="208"/>
        <end position="229"/>
    </location>
</feature>